<accession>A0ABN8BA89</accession>
<evidence type="ECO:0000313" key="3">
    <source>
        <dbReference type="EMBL" id="CAH0406063.1"/>
    </source>
</evidence>
<dbReference type="Pfam" id="PF15749">
    <property type="entry name" value="MRNIP"/>
    <property type="match status" value="1"/>
</dbReference>
<evidence type="ECO:0000256" key="1">
    <source>
        <dbReference type="SAM" id="Coils"/>
    </source>
</evidence>
<feature type="domain" description="MRN complex-interacting protein N-terminal" evidence="2">
    <location>
        <begin position="7"/>
        <end position="100"/>
    </location>
</feature>
<dbReference type="EMBL" id="OU963898">
    <property type="protein sequence ID" value="CAH0406063.1"/>
    <property type="molecule type" value="Genomic_DNA"/>
</dbReference>
<name>A0ABN8BA89_CHISP</name>
<dbReference type="PANTHER" id="PTHR15863">
    <property type="entry name" value="MRN COMPLEX-INTERACTING PROTEIN"/>
    <property type="match status" value="1"/>
</dbReference>
<gene>
    <name evidence="3" type="ORF">CHILSU_LOCUS9435</name>
</gene>
<keyword evidence="4" id="KW-1185">Reference proteome</keyword>
<evidence type="ECO:0000259" key="2">
    <source>
        <dbReference type="Pfam" id="PF15749"/>
    </source>
</evidence>
<keyword evidence="1" id="KW-0175">Coiled coil</keyword>
<feature type="coiled-coil region" evidence="1">
    <location>
        <begin position="366"/>
        <end position="397"/>
    </location>
</feature>
<proteinExistence type="predicted"/>
<dbReference type="InterPro" id="IPR032739">
    <property type="entry name" value="MRNIP"/>
</dbReference>
<sequence length="412" mass="47609">MPQVFQILRCYMCNVFQVHQTKKANKFACKMCGEKQSIKRHYGVGNGQECRGHVQKLNAMRGELNDLKITEDYLVSEDEDVEVSSSIDLTQKKPSKWSEYVDKYEAIETTDVGDKTMFLENKEVVLDIPKKKRQKRSYDNERPQKSYKMAKPEIDLGSQEKYSIESYAKTIESVTQNTAETKCKYGNLQKETTFDEFSEKNKSQEDYNNLENLDFCTASIQNCSKTLQTSKPSKLKFIPPIINANSKWAKFTESGNEQEEISKTEMPMPSNVYESQFDEININTNNTSNSKCNLANYDDEKKLVTDINLKQSNWILFPTDLNDVVTYERIEYTKDISNSDYVIKSNNNVNDKDTNRTILSTNPNNLAEYKNNNQTKINELDHNNKKEQISKENLKELFSLCSADEIDNCLDI</sequence>
<reference evidence="3" key="1">
    <citation type="submission" date="2021-12" db="EMBL/GenBank/DDBJ databases">
        <authorList>
            <person name="King R."/>
        </authorList>
    </citation>
    <scope>NUCLEOTIDE SEQUENCE</scope>
</reference>
<dbReference type="Proteomes" id="UP001153292">
    <property type="component" value="Chromosome 5"/>
</dbReference>
<dbReference type="InterPro" id="IPR049472">
    <property type="entry name" value="MRNIP_N"/>
</dbReference>
<organism evidence="3 4">
    <name type="scientific">Chilo suppressalis</name>
    <name type="common">Asiatic rice borer moth</name>
    <dbReference type="NCBI Taxonomy" id="168631"/>
    <lineage>
        <taxon>Eukaryota</taxon>
        <taxon>Metazoa</taxon>
        <taxon>Ecdysozoa</taxon>
        <taxon>Arthropoda</taxon>
        <taxon>Hexapoda</taxon>
        <taxon>Insecta</taxon>
        <taxon>Pterygota</taxon>
        <taxon>Neoptera</taxon>
        <taxon>Endopterygota</taxon>
        <taxon>Lepidoptera</taxon>
        <taxon>Glossata</taxon>
        <taxon>Ditrysia</taxon>
        <taxon>Pyraloidea</taxon>
        <taxon>Crambidae</taxon>
        <taxon>Crambinae</taxon>
        <taxon>Chilo</taxon>
    </lineage>
</organism>
<dbReference type="PANTHER" id="PTHR15863:SF2">
    <property type="entry name" value="MRN COMPLEX-INTERACTING PROTEIN"/>
    <property type="match status" value="1"/>
</dbReference>
<evidence type="ECO:0000313" key="4">
    <source>
        <dbReference type="Proteomes" id="UP001153292"/>
    </source>
</evidence>
<protein>
    <recommendedName>
        <fullName evidence="2">MRN complex-interacting protein N-terminal domain-containing protein</fullName>
    </recommendedName>
</protein>